<dbReference type="Gene3D" id="3.55.50.30">
    <property type="match status" value="1"/>
</dbReference>
<dbReference type="Pfam" id="PF04773">
    <property type="entry name" value="FecR"/>
    <property type="match status" value="1"/>
</dbReference>
<evidence type="ECO:0000313" key="4">
    <source>
        <dbReference type="EMBL" id="RZT91220.1"/>
    </source>
</evidence>
<comment type="caution">
    <text evidence="4">The sequence shown here is derived from an EMBL/GenBank/DDBJ whole genome shotgun (WGS) entry which is preliminary data.</text>
</comment>
<name>A0A4Q7V706_9BACT</name>
<dbReference type="OrthoDB" id="1096949at2"/>
<dbReference type="AlphaFoldDB" id="A0A4Q7V706"/>
<dbReference type="EMBL" id="SHKN01000006">
    <property type="protein sequence ID" value="RZT91220.1"/>
    <property type="molecule type" value="Genomic_DNA"/>
</dbReference>
<keyword evidence="1" id="KW-0472">Membrane</keyword>
<proteinExistence type="predicted"/>
<dbReference type="Pfam" id="PF16344">
    <property type="entry name" value="FecR_C"/>
    <property type="match status" value="1"/>
</dbReference>
<dbReference type="PANTHER" id="PTHR30273">
    <property type="entry name" value="PERIPLASMIC SIGNAL SENSOR AND SIGMA FACTOR ACTIVATOR FECR-RELATED"/>
    <property type="match status" value="1"/>
</dbReference>
<keyword evidence="5" id="KW-1185">Reference proteome</keyword>
<organism evidence="4 5">
    <name type="scientific">Ancylomarina subtilis</name>
    <dbReference type="NCBI Taxonomy" id="1639035"/>
    <lineage>
        <taxon>Bacteria</taxon>
        <taxon>Pseudomonadati</taxon>
        <taxon>Bacteroidota</taxon>
        <taxon>Bacteroidia</taxon>
        <taxon>Marinilabiliales</taxon>
        <taxon>Marinifilaceae</taxon>
        <taxon>Ancylomarina</taxon>
    </lineage>
</organism>
<dbReference type="Gene3D" id="2.60.120.1440">
    <property type="match status" value="1"/>
</dbReference>
<dbReference type="RefSeq" id="WP_130308572.1">
    <property type="nucleotide sequence ID" value="NZ_SHKN01000006.1"/>
</dbReference>
<keyword evidence="1" id="KW-0812">Transmembrane</keyword>
<feature type="transmembrane region" description="Helical" evidence="1">
    <location>
        <begin position="56"/>
        <end position="78"/>
    </location>
</feature>
<dbReference type="Proteomes" id="UP000293562">
    <property type="component" value="Unassembled WGS sequence"/>
</dbReference>
<dbReference type="GO" id="GO:0016989">
    <property type="term" value="F:sigma factor antagonist activity"/>
    <property type="evidence" value="ECO:0007669"/>
    <property type="project" value="TreeGrafter"/>
</dbReference>
<dbReference type="InterPro" id="IPR012373">
    <property type="entry name" value="Ferrdict_sens_TM"/>
</dbReference>
<dbReference type="InterPro" id="IPR006860">
    <property type="entry name" value="FecR"/>
</dbReference>
<feature type="domain" description="FecR protein" evidence="2">
    <location>
        <begin position="86"/>
        <end position="172"/>
    </location>
</feature>
<protein>
    <submittedName>
        <fullName evidence="4">FecR family protein</fullName>
    </submittedName>
</protein>
<evidence type="ECO:0000313" key="5">
    <source>
        <dbReference type="Proteomes" id="UP000293562"/>
    </source>
</evidence>
<evidence type="ECO:0000259" key="3">
    <source>
        <dbReference type="Pfam" id="PF16344"/>
    </source>
</evidence>
<sequence length="290" mass="33772">MSFDFKNIDNYSDDEFLNSLPEIELPYSKSKDEVWAEMMTEIDKTKAPVNKTKRLWVVYSLAASLVLVLASAAFMRFYSVTQYCPKGEHMSVLLPDKSRVELNANSSLSYHPYWWQFAREVKFEGEAFFNISKGNRFDIISRYGSTRILGTSFNIYTRKNNYKVTCFTGKVKVFSNLTQDEVVLYPKDYASINRNGQIELEKGINVKEKTMWRDHIFFFTGTPIQHVFEEIELQYDIRIIKNGLSDISYTGNFKKSNSVDEILNWVCLPLGLEYSKLSSKKFIVRPKQTK</sequence>
<dbReference type="PANTHER" id="PTHR30273:SF2">
    <property type="entry name" value="PROTEIN FECR"/>
    <property type="match status" value="1"/>
</dbReference>
<gene>
    <name evidence="4" type="ORF">EV201_3226</name>
</gene>
<dbReference type="InterPro" id="IPR032508">
    <property type="entry name" value="FecR_C"/>
</dbReference>
<reference evidence="4 5" key="1">
    <citation type="submission" date="2019-02" db="EMBL/GenBank/DDBJ databases">
        <title>Genomic Encyclopedia of Type Strains, Phase IV (KMG-IV): sequencing the most valuable type-strain genomes for metagenomic binning, comparative biology and taxonomic classification.</title>
        <authorList>
            <person name="Goeker M."/>
        </authorList>
    </citation>
    <scope>NUCLEOTIDE SEQUENCE [LARGE SCALE GENOMIC DNA]</scope>
    <source>
        <strain evidence="4 5">DSM 28825</strain>
    </source>
</reference>
<keyword evidence="1" id="KW-1133">Transmembrane helix</keyword>
<evidence type="ECO:0000259" key="2">
    <source>
        <dbReference type="Pfam" id="PF04773"/>
    </source>
</evidence>
<evidence type="ECO:0000256" key="1">
    <source>
        <dbReference type="SAM" id="Phobius"/>
    </source>
</evidence>
<feature type="domain" description="Protein FecR C-terminal" evidence="3">
    <location>
        <begin position="217"/>
        <end position="283"/>
    </location>
</feature>
<accession>A0A4Q7V706</accession>